<organism evidence="1 2">
    <name type="scientific">Marinomonas algarum</name>
    <dbReference type="NCBI Taxonomy" id="2883105"/>
    <lineage>
        <taxon>Bacteria</taxon>
        <taxon>Pseudomonadati</taxon>
        <taxon>Pseudomonadota</taxon>
        <taxon>Gammaproteobacteria</taxon>
        <taxon>Oceanospirillales</taxon>
        <taxon>Oceanospirillaceae</taxon>
        <taxon>Marinomonas</taxon>
    </lineage>
</organism>
<comment type="caution">
    <text evidence="1">The sequence shown here is derived from an EMBL/GenBank/DDBJ whole genome shotgun (WGS) entry which is preliminary data.</text>
</comment>
<dbReference type="Pfam" id="PF09493">
    <property type="entry name" value="DUF2389"/>
    <property type="match status" value="1"/>
</dbReference>
<gene>
    <name evidence="1" type="ORF">LG368_05975</name>
</gene>
<keyword evidence="2" id="KW-1185">Reference proteome</keyword>
<dbReference type="NCBIfam" id="TIGR02450">
    <property type="entry name" value="TIGR02450 family Trp-rich protein"/>
    <property type="match status" value="1"/>
</dbReference>
<protein>
    <submittedName>
        <fullName evidence="1">TIGR02450 family Trp-rich protein</fullName>
    </submittedName>
</protein>
<name>A0A9X1ILH9_9GAMM</name>
<accession>A0A9X1ILH9</accession>
<reference evidence="1" key="1">
    <citation type="submission" date="2021-10" db="EMBL/GenBank/DDBJ databases">
        <title>Marinomonas pontica sp. nov., isolated from the Black Sea.</title>
        <authorList>
            <person name="Zhao L.-H."/>
            <person name="Xue J.-H."/>
        </authorList>
    </citation>
    <scope>NUCLEOTIDE SEQUENCE</scope>
    <source>
        <strain evidence="1">E8</strain>
    </source>
</reference>
<evidence type="ECO:0000313" key="2">
    <source>
        <dbReference type="Proteomes" id="UP001139095"/>
    </source>
</evidence>
<dbReference type="Proteomes" id="UP001139095">
    <property type="component" value="Unassembled WGS sequence"/>
</dbReference>
<dbReference type="RefSeq" id="WP_226753824.1">
    <property type="nucleotide sequence ID" value="NZ_JAJATW010000007.1"/>
</dbReference>
<dbReference type="AlphaFoldDB" id="A0A9X1ILH9"/>
<sequence length="76" mass="9024">MTTTKPHRINPNKLLLSKWTSNSPQQKEKHFIVTKLHRDENEVVIACILEAVINKNQYQLPWQDLTSVENWQQGWK</sequence>
<dbReference type="EMBL" id="JAJATW010000007">
    <property type="protein sequence ID" value="MCB5161445.1"/>
    <property type="molecule type" value="Genomic_DNA"/>
</dbReference>
<evidence type="ECO:0000313" key="1">
    <source>
        <dbReference type="EMBL" id="MCB5161445.1"/>
    </source>
</evidence>
<dbReference type="InterPro" id="IPR012663">
    <property type="entry name" value="CHP02450_Tryp"/>
</dbReference>
<proteinExistence type="predicted"/>